<reference evidence="1 2" key="1">
    <citation type="journal article" date="2014" name="Genome Announc.">
        <title>Draft Genome Sequence of Gordonia alkanivorans Strain CGMCC6845, a Halotolerant Hydrocarbon-Degrading Bacterium.</title>
        <authorList>
            <person name="Wang X."/>
            <person name="Jin D."/>
            <person name="Zhou L."/>
            <person name="Wu L."/>
            <person name="An W."/>
            <person name="Zhao L."/>
        </authorList>
    </citation>
    <scope>NUCLEOTIDE SEQUENCE [LARGE SCALE GENOMIC DNA]</scope>
    <source>
        <strain evidence="1 2">CGMCC 6845</strain>
    </source>
</reference>
<sequence length="151" mass="15686">MPEPDRKADLMRRNIIRTCVTAAVAAVVAIVGATGLGTAAAAPAPAPAVTVVGGCDGAKLVQPRTLSSIFCADVGVIVSDITWLAWTDAFAVGFGTENRKLCDPNCAAGKIAKYPVGIWLFAPKKGAFTQVSLYSSITGPPETYQLTGYVR</sequence>
<accession>W9DF27</accession>
<protein>
    <submittedName>
        <fullName evidence="1">Uncharacterized protein</fullName>
    </submittedName>
</protein>
<dbReference type="PATRIC" id="fig|1423140.3.peg.889"/>
<organism evidence="1 2">
    <name type="scientific">Gordonia alkanivorans CGMCC 6845</name>
    <dbReference type="NCBI Taxonomy" id="1423140"/>
    <lineage>
        <taxon>Bacteria</taxon>
        <taxon>Bacillati</taxon>
        <taxon>Actinomycetota</taxon>
        <taxon>Actinomycetes</taxon>
        <taxon>Mycobacteriales</taxon>
        <taxon>Gordoniaceae</taxon>
        <taxon>Gordonia</taxon>
    </lineage>
</organism>
<dbReference type="Proteomes" id="UP000035035">
    <property type="component" value="Unassembled WGS sequence"/>
</dbReference>
<dbReference type="InterPro" id="IPR006311">
    <property type="entry name" value="TAT_signal"/>
</dbReference>
<dbReference type="PROSITE" id="PS51318">
    <property type="entry name" value="TAT"/>
    <property type="match status" value="1"/>
</dbReference>
<dbReference type="HOGENOM" id="CLU_1728786_0_0_11"/>
<gene>
    <name evidence="1" type="ORF">V525_04390</name>
</gene>
<dbReference type="EMBL" id="AYXO01000004">
    <property type="protein sequence ID" value="ETA08148.1"/>
    <property type="molecule type" value="Genomic_DNA"/>
</dbReference>
<evidence type="ECO:0000313" key="1">
    <source>
        <dbReference type="EMBL" id="ETA08148.1"/>
    </source>
</evidence>
<evidence type="ECO:0000313" key="2">
    <source>
        <dbReference type="Proteomes" id="UP000035035"/>
    </source>
</evidence>
<dbReference type="AlphaFoldDB" id="W9DF27"/>
<proteinExistence type="predicted"/>
<comment type="caution">
    <text evidence="1">The sequence shown here is derived from an EMBL/GenBank/DDBJ whole genome shotgun (WGS) entry which is preliminary data.</text>
</comment>
<keyword evidence="2" id="KW-1185">Reference proteome</keyword>
<name>W9DF27_9ACTN</name>